<reference evidence="3" key="1">
    <citation type="submission" date="2022-09" db="EMBL/GenBank/DDBJ databases">
        <title>Rhodovastum sp. nov. RN2-1 isolated from soil in Seongnam, South Korea.</title>
        <authorList>
            <person name="Le N.T."/>
        </authorList>
    </citation>
    <scope>NUCLEOTIDE SEQUENCE</scope>
    <source>
        <strain evidence="3">RN2-1</strain>
    </source>
</reference>
<dbReference type="Pfam" id="PF04738">
    <property type="entry name" value="Lant_dehydr_N"/>
    <property type="match status" value="1"/>
</dbReference>
<dbReference type="NCBIfam" id="TIGR03891">
    <property type="entry name" value="thiopep_ocin"/>
    <property type="match status" value="1"/>
</dbReference>
<feature type="domain" description="Thiopeptide-type bacteriocin biosynthesis" evidence="2">
    <location>
        <begin position="772"/>
        <end position="1032"/>
    </location>
</feature>
<evidence type="ECO:0000259" key="1">
    <source>
        <dbReference type="Pfam" id="PF04738"/>
    </source>
</evidence>
<sequence>MSAAERRPLYTPLGWLLVRAPLLPVEAYLALGGRVPAGRLPPDPRIRAALAVGSANLFDALGRADPAGKDDPDAAGKLLRYLIRMSTRPTPYGLFAGVALARWGPQTDLALAPDPPHTRTRPDMDWLLRVVLELESRPEVRRQLRYRANPRAFIHAGRVFLPETAPMAGGSGPAVSVRATGVVRQALALARSPVPHAQLVAALTATPGATAEKVEALIDGLWRQTVLLTDLRPPLTAPSPAAYVAGRLRGLPAAADALERLEAALAAMAAWDSLPIDAAAAAYRQLATQTGPSLAEEPAMASQMDTAAADAPQVDMALRLRGSQLGRAIATEAVRAAELLLRLTPLPAGLPSLDAYRRAFESRYGPEREVPLLELLDPNFGLGPLSAHFHGGAPGGDPRKAALRQQTLYDLAVSALRDRRLVIELDEDVLTRLESWTPSRLAAPQSLDLSLFVLANSAQDVDEGRFQVVIGPNLGATAAGRNLGRFADLLGADAATALQEVARAEAALQPDGLWAELVYFPHRFRSANVAVRPHSRPYEIALGTTPGRPPGEVIPVDELVVGIRDGRFYVRWPARDAEVLACAGHMLNNMQAPDVCRFLDDLRRDGQAQISTFDWGSAAGLPVLPRVQAGRVVLCPAQWRIDARVRKLLAPDSAAGFIAALGAWRTSWQVPRYVYLSFGDNRLLLDLDNPAQAEELRAELRGLADGAQLLLQEALPAPNHAWVGGPGGRFVTELVVPLVLRPDRGASDAAASRPRCAAATPADRLRPPGSAWLFAKLYCARAFEDDLLTGPVAELCQQALAMGAADDWFFIRYADPDPHLRLRFHGDPVRLIGELAPHICAWAGALVGEGLCTRLGFDTYEREVERFGGTAGMDAAEAIFGADSRAVIELLRLSREGLLQLDMTSLAVLSIDRLLAGLGADEAERLAWYRERVTARTLAGDDYRRRKEVLRRLLGDSEHIRAQPGGDALARVLAARGDALAPLGRRLETLAAAGELSQPKGALFSAYVHLHCNRLMAGDRSAEEQVLALLGRTRYGLRQAPVAARTDMAEAAATA</sequence>
<dbReference type="RefSeq" id="WP_264713439.1">
    <property type="nucleotide sequence ID" value="NZ_JAPDNT010000005.1"/>
</dbReference>
<evidence type="ECO:0000259" key="2">
    <source>
        <dbReference type="Pfam" id="PF14028"/>
    </source>
</evidence>
<dbReference type="AlphaFoldDB" id="A0AA42CHF0"/>
<reference evidence="3" key="2">
    <citation type="submission" date="2022-10" db="EMBL/GenBank/DDBJ databases">
        <authorList>
            <person name="Trinh H.N."/>
        </authorList>
    </citation>
    <scope>NUCLEOTIDE SEQUENCE</scope>
    <source>
        <strain evidence="3">RN2-1</strain>
    </source>
</reference>
<dbReference type="EMBL" id="JAPDNT010000005">
    <property type="protein sequence ID" value="MCW3474785.1"/>
    <property type="molecule type" value="Genomic_DNA"/>
</dbReference>
<dbReference type="Pfam" id="PF14028">
    <property type="entry name" value="Lant_dehydr_C"/>
    <property type="match status" value="1"/>
</dbReference>
<comment type="caution">
    <text evidence="3">The sequence shown here is derived from an EMBL/GenBank/DDBJ whole genome shotgun (WGS) entry which is preliminary data.</text>
</comment>
<dbReference type="Proteomes" id="UP001165679">
    <property type="component" value="Unassembled WGS sequence"/>
</dbReference>
<evidence type="ECO:0000313" key="4">
    <source>
        <dbReference type="Proteomes" id="UP001165679"/>
    </source>
</evidence>
<accession>A0AA42CHF0</accession>
<dbReference type="InterPro" id="IPR023809">
    <property type="entry name" value="Thiopep_bacteriocin_synth_dom"/>
</dbReference>
<dbReference type="InterPro" id="IPR006827">
    <property type="entry name" value="Lant_deHydtase_N"/>
</dbReference>
<organism evidence="3 4">
    <name type="scientific">Limobrevibacterium gyesilva</name>
    <dbReference type="NCBI Taxonomy" id="2991712"/>
    <lineage>
        <taxon>Bacteria</taxon>
        <taxon>Pseudomonadati</taxon>
        <taxon>Pseudomonadota</taxon>
        <taxon>Alphaproteobacteria</taxon>
        <taxon>Acetobacterales</taxon>
        <taxon>Acetobacteraceae</taxon>
        <taxon>Limobrevibacterium</taxon>
    </lineage>
</organism>
<feature type="domain" description="Lantibiotic dehydratase N-terminal" evidence="1">
    <location>
        <begin position="43"/>
        <end position="696"/>
    </location>
</feature>
<protein>
    <submittedName>
        <fullName evidence="3">Lantibiotic dehydratase</fullName>
    </submittedName>
</protein>
<gene>
    <name evidence="3" type="ORF">OL599_09330</name>
</gene>
<keyword evidence="4" id="KW-1185">Reference proteome</keyword>
<evidence type="ECO:0000313" key="3">
    <source>
        <dbReference type="EMBL" id="MCW3474785.1"/>
    </source>
</evidence>
<name>A0AA42CHF0_9PROT</name>
<proteinExistence type="predicted"/>